<dbReference type="InterPro" id="IPR011009">
    <property type="entry name" value="Kinase-like_dom_sf"/>
</dbReference>
<dbReference type="eggNOG" id="COG0515">
    <property type="taxonomic scope" value="Bacteria"/>
</dbReference>
<dbReference type="STRING" id="1192034.CAP_3056"/>
<dbReference type="Gene3D" id="1.10.510.10">
    <property type="entry name" value="Transferase(Phosphotransferase) domain 1"/>
    <property type="match status" value="1"/>
</dbReference>
<evidence type="ECO:0000256" key="4">
    <source>
        <dbReference type="ARBA" id="ARBA00022840"/>
    </source>
</evidence>
<proteinExistence type="predicted"/>
<dbReference type="OrthoDB" id="9801841at2"/>
<evidence type="ECO:0000313" key="8">
    <source>
        <dbReference type="Proteomes" id="UP000019678"/>
    </source>
</evidence>
<keyword evidence="1" id="KW-0808">Transferase</keyword>
<feature type="region of interest" description="Disordered" evidence="5">
    <location>
        <begin position="341"/>
        <end position="394"/>
    </location>
</feature>
<sequence>MEPENPKSPELRFGKYSLIATLGQGGMADVFLAVTQGPAGFSKLHVIKRLRRADIGDENDIITMFLDEARLAARLNHPNVVQTNEVGDVDGEYFIAMEYLDGQPLNRIIQRMRVNGRVAGPRGEAILLKIIADTLAGLHYAHELSDYDGTPLHVVHRDCSPHNIFVTYEGHTKVVDFGIAKAATRSSQTTTGVLKGKLSYMAPEQCRAKPVDRRADIFVIGIVLWEILAGVKMWKGLADMEIVNKIFNQEIPRLTDYRPDLDPDLVRIMDRALAYDPAERYNTAAELRADLLSYLDRTGQRITPDETGELVASLFSDRRSRLQTVIDSQLKRLRSGSASLLDMNSMLPPPSTRSSSSSGSQPLPNLAYPTSDGSGVTQQVPQAPPPPPPPARRMLFPILAGAAAAGVVALLLLRGRGPDPIPPPPAAADVAASQPGGPTPSSASAEAPTPKTIELRITAAPATAKLFLDDVGLGANPFTGRFPADGARHLVRVEAQGYATQKEFAQFGDDVSMEFDLEKKTSATVSYRPRRTTGGEEGMPYEPSPTSTNTEDPAKAAAAGKPKRTLSGSDPWSGAAGTSTTPAPAPVDTATNKPKRTLSSDPWAK</sequence>
<evidence type="ECO:0000313" key="7">
    <source>
        <dbReference type="EMBL" id="EYF05766.1"/>
    </source>
</evidence>
<protein>
    <submittedName>
        <fullName evidence="7">Serine/threonine protein kinase</fullName>
    </submittedName>
</protein>
<dbReference type="RefSeq" id="WP_044241434.1">
    <property type="nucleotide sequence ID" value="NZ_ASRX01000021.1"/>
</dbReference>
<feature type="compositionally biased region" description="Low complexity" evidence="5">
    <location>
        <begin position="352"/>
        <end position="366"/>
    </location>
</feature>
<evidence type="ECO:0000256" key="2">
    <source>
        <dbReference type="ARBA" id="ARBA00022741"/>
    </source>
</evidence>
<feature type="compositionally biased region" description="Low complexity" evidence="5">
    <location>
        <begin position="573"/>
        <end position="591"/>
    </location>
</feature>
<accession>A0A017TAX1</accession>
<dbReference type="GO" id="GO:0005524">
    <property type="term" value="F:ATP binding"/>
    <property type="evidence" value="ECO:0007669"/>
    <property type="project" value="UniProtKB-KW"/>
</dbReference>
<dbReference type="GO" id="GO:0004674">
    <property type="term" value="F:protein serine/threonine kinase activity"/>
    <property type="evidence" value="ECO:0007669"/>
    <property type="project" value="UniProtKB-KW"/>
</dbReference>
<evidence type="ECO:0000259" key="6">
    <source>
        <dbReference type="PROSITE" id="PS50011"/>
    </source>
</evidence>
<feature type="region of interest" description="Disordered" evidence="5">
    <location>
        <begin position="420"/>
        <end position="449"/>
    </location>
</feature>
<dbReference type="PANTHER" id="PTHR43289:SF6">
    <property type="entry name" value="SERINE_THREONINE-PROTEIN KINASE NEKL-3"/>
    <property type="match status" value="1"/>
</dbReference>
<keyword evidence="7" id="KW-0723">Serine/threonine-protein kinase</keyword>
<keyword evidence="2" id="KW-0547">Nucleotide-binding</keyword>
<evidence type="ECO:0000256" key="5">
    <source>
        <dbReference type="SAM" id="MobiDB-lite"/>
    </source>
</evidence>
<evidence type="ECO:0000256" key="3">
    <source>
        <dbReference type="ARBA" id="ARBA00022777"/>
    </source>
</evidence>
<keyword evidence="8" id="KW-1185">Reference proteome</keyword>
<reference evidence="7 8" key="1">
    <citation type="submission" date="2013-05" db="EMBL/GenBank/DDBJ databases">
        <title>Genome assembly of Chondromyces apiculatus DSM 436.</title>
        <authorList>
            <person name="Sharma G."/>
            <person name="Khatri I."/>
            <person name="Kaur C."/>
            <person name="Mayilraj S."/>
            <person name="Subramanian S."/>
        </authorList>
    </citation>
    <scope>NUCLEOTIDE SEQUENCE [LARGE SCALE GENOMIC DNA]</scope>
    <source>
        <strain evidence="7 8">DSM 436</strain>
    </source>
</reference>
<dbReference type="Proteomes" id="UP000019678">
    <property type="component" value="Unassembled WGS sequence"/>
</dbReference>
<keyword evidence="3 7" id="KW-0418">Kinase</keyword>
<dbReference type="PANTHER" id="PTHR43289">
    <property type="entry name" value="MITOGEN-ACTIVATED PROTEIN KINASE KINASE KINASE 20-RELATED"/>
    <property type="match status" value="1"/>
</dbReference>
<dbReference type="PROSITE" id="PS50011">
    <property type="entry name" value="PROTEIN_KINASE_DOM"/>
    <property type="match status" value="1"/>
</dbReference>
<name>A0A017TAX1_9BACT</name>
<dbReference type="InterPro" id="IPR000719">
    <property type="entry name" value="Prot_kinase_dom"/>
</dbReference>
<gene>
    <name evidence="7" type="ORF">CAP_3056</name>
</gene>
<organism evidence="7 8">
    <name type="scientific">Chondromyces apiculatus DSM 436</name>
    <dbReference type="NCBI Taxonomy" id="1192034"/>
    <lineage>
        <taxon>Bacteria</taxon>
        <taxon>Pseudomonadati</taxon>
        <taxon>Myxococcota</taxon>
        <taxon>Polyangia</taxon>
        <taxon>Polyangiales</taxon>
        <taxon>Polyangiaceae</taxon>
        <taxon>Chondromyces</taxon>
    </lineage>
</organism>
<comment type="caution">
    <text evidence="7">The sequence shown here is derived from an EMBL/GenBank/DDBJ whole genome shotgun (WGS) entry which is preliminary data.</text>
</comment>
<keyword evidence="4" id="KW-0067">ATP-binding</keyword>
<dbReference type="SUPFAM" id="SSF56112">
    <property type="entry name" value="Protein kinase-like (PK-like)"/>
    <property type="match status" value="1"/>
</dbReference>
<evidence type="ECO:0000256" key="1">
    <source>
        <dbReference type="ARBA" id="ARBA00022679"/>
    </source>
</evidence>
<dbReference type="Pfam" id="PF00069">
    <property type="entry name" value="Pkinase"/>
    <property type="match status" value="1"/>
</dbReference>
<dbReference type="CDD" id="cd14014">
    <property type="entry name" value="STKc_PknB_like"/>
    <property type="match status" value="1"/>
</dbReference>
<dbReference type="Gene3D" id="3.30.200.20">
    <property type="entry name" value="Phosphorylase Kinase, domain 1"/>
    <property type="match status" value="1"/>
</dbReference>
<feature type="domain" description="Protein kinase" evidence="6">
    <location>
        <begin position="16"/>
        <end position="295"/>
    </location>
</feature>
<dbReference type="EMBL" id="ASRX01000021">
    <property type="protein sequence ID" value="EYF05766.1"/>
    <property type="molecule type" value="Genomic_DNA"/>
</dbReference>
<feature type="region of interest" description="Disordered" evidence="5">
    <location>
        <begin position="524"/>
        <end position="605"/>
    </location>
</feature>
<feature type="compositionally biased region" description="Pro residues" evidence="5">
    <location>
        <begin position="382"/>
        <end position="391"/>
    </location>
</feature>
<dbReference type="AlphaFoldDB" id="A0A017TAX1"/>